<gene>
    <name evidence="2" type="primary">NPD5</name>
</gene>
<accession>A0A976XIQ5</accession>
<dbReference type="Pfam" id="PF06232">
    <property type="entry name" value="ATS3"/>
    <property type="match status" value="1"/>
</dbReference>
<name>A0A976XIQ5_MEDTR</name>
<reference evidence="2" key="1">
    <citation type="submission" date="2022-02" db="EMBL/GenBank/DDBJ databases">
        <authorList>
            <person name="Samara H."/>
            <person name="Jamali S."/>
            <person name="Temiloluwa O."/>
            <person name="Salinas V."/>
            <person name="Vu T."/>
            <person name="Pislariu C."/>
        </authorList>
    </citation>
    <scope>NUCLEOTIDE SEQUENCE</scope>
    <source>
        <tissue evidence="2">Root nodules</tissue>
    </source>
</reference>
<dbReference type="EMBL" id="OM540931">
    <property type="protein sequence ID" value="UUZ33066.1"/>
    <property type="molecule type" value="mRNA"/>
</dbReference>
<dbReference type="SUPFAM" id="SSF49723">
    <property type="entry name" value="Lipase/lipooxygenase domain (PLAT/LH2 domain)"/>
    <property type="match status" value="1"/>
</dbReference>
<dbReference type="SMR" id="A0A976XIQ5"/>
<feature type="chain" id="PRO_5038090703" evidence="1">
    <location>
        <begin position="20"/>
        <end position="167"/>
    </location>
</feature>
<dbReference type="InterPro" id="IPR036392">
    <property type="entry name" value="PLAT/LH2_dom_sf"/>
</dbReference>
<evidence type="ECO:0000256" key="1">
    <source>
        <dbReference type="SAM" id="SignalP"/>
    </source>
</evidence>
<dbReference type="PANTHER" id="PTHR31718">
    <property type="entry name" value="PLAT DOMAIN-CONTAINING PROTEIN"/>
    <property type="match status" value="1"/>
</dbReference>
<protein>
    <submittedName>
        <fullName evidence="2">Nodule-specific PLAT/LH2 domain protein</fullName>
    </submittedName>
</protein>
<organism evidence="2">
    <name type="scientific">Medicago truncatula f. tricycla</name>
    <dbReference type="NCBI Taxonomy" id="304102"/>
    <lineage>
        <taxon>Eukaryota</taxon>
        <taxon>Viridiplantae</taxon>
        <taxon>Streptophyta</taxon>
        <taxon>Embryophyta</taxon>
        <taxon>Tracheophyta</taxon>
        <taxon>Spermatophyta</taxon>
        <taxon>Magnoliopsida</taxon>
        <taxon>eudicotyledons</taxon>
        <taxon>Gunneridae</taxon>
        <taxon>Pentapetalae</taxon>
        <taxon>rosids</taxon>
        <taxon>fabids</taxon>
        <taxon>Fabales</taxon>
        <taxon>Fabaceae</taxon>
        <taxon>Papilionoideae</taxon>
        <taxon>50 kb inversion clade</taxon>
        <taxon>NPAAA clade</taxon>
        <taxon>Hologalegina</taxon>
        <taxon>IRL clade</taxon>
        <taxon>Trifolieae</taxon>
        <taxon>Medicago</taxon>
    </lineage>
</organism>
<keyword evidence="1" id="KW-0732">Signal</keyword>
<feature type="signal peptide" evidence="1">
    <location>
        <begin position="1"/>
        <end position="19"/>
    </location>
</feature>
<dbReference type="CDD" id="cd00113">
    <property type="entry name" value="PLAT"/>
    <property type="match status" value="1"/>
</dbReference>
<evidence type="ECO:0000313" key="2">
    <source>
        <dbReference type="EMBL" id="UUZ33066.1"/>
    </source>
</evidence>
<dbReference type="AlphaFoldDB" id="A0A976XIQ5"/>
<sequence length="167" mass="18972">MKALSLILIFSIITAFSHATPTLVTQPQINQSPILYYAQENDNQDKMTRPTGTCNYKVIIETSCRSPQYTTDRISISFGDAHGSEVFIPRLDDPRAGRFEQCTMVSFDIVGQCLNDICKLYLHRVGSNGWIPTTVTAYNYGYPPVKFYYNTYVPENVDYGFNHCNEV</sequence>
<dbReference type="InterPro" id="IPR010417">
    <property type="entry name" value="Embryo-specific_ATS3"/>
</dbReference>
<proteinExistence type="evidence at transcript level"/>
<dbReference type="PANTHER" id="PTHR31718:SF31">
    <property type="entry name" value="OS01G0172800 PROTEIN"/>
    <property type="match status" value="1"/>
</dbReference>